<accession>A0A5J5FWD9</accession>
<organism evidence="2 3">
    <name type="scientific">Affinibrenneria salicis</name>
    <dbReference type="NCBI Taxonomy" id="2590031"/>
    <lineage>
        <taxon>Bacteria</taxon>
        <taxon>Pseudomonadati</taxon>
        <taxon>Pseudomonadota</taxon>
        <taxon>Gammaproteobacteria</taxon>
        <taxon>Enterobacterales</taxon>
        <taxon>Pectobacteriaceae</taxon>
        <taxon>Affinibrenneria</taxon>
    </lineage>
</organism>
<reference evidence="2 3" key="1">
    <citation type="submission" date="2019-09" db="EMBL/GenBank/DDBJ databases">
        <authorList>
            <person name="Li Y."/>
        </authorList>
    </citation>
    <scope>NUCLEOTIDE SEQUENCE [LARGE SCALE GENOMIC DNA]</scope>
    <source>
        <strain evidence="2 3">L3-3HA</strain>
    </source>
</reference>
<evidence type="ECO:0000256" key="1">
    <source>
        <dbReference type="SAM" id="Phobius"/>
    </source>
</evidence>
<dbReference type="OrthoDB" id="6877585at2"/>
<feature type="transmembrane region" description="Helical" evidence="1">
    <location>
        <begin position="42"/>
        <end position="62"/>
    </location>
</feature>
<keyword evidence="1" id="KW-0472">Membrane</keyword>
<dbReference type="EMBL" id="VYKJ01000009">
    <property type="protein sequence ID" value="KAA8998125.1"/>
    <property type="molecule type" value="Genomic_DNA"/>
</dbReference>
<name>A0A5J5FWD9_9GAMM</name>
<protein>
    <submittedName>
        <fullName evidence="2">Uncharacterized protein</fullName>
    </submittedName>
</protein>
<comment type="caution">
    <text evidence="2">The sequence shown here is derived from an EMBL/GenBank/DDBJ whole genome shotgun (WGS) entry which is preliminary data.</text>
</comment>
<sequence>MSLPEASGNPDVTFTDLPASVAEARQQTQQAQTRLNERNTRVTNVFMIVQGLFCGYFLVKWLWQGHYIGGPIYAVLLWCVTWLAYLPLQWLSGSQRRDLDQARNNETAALLEASKAFMDSLNLGPYRWILRGRRVLGVFPASNSLYLLAPESGQRHALIDARRVVKQVTVAEQSQTQETTETSTTHGRRRVWAFNNHVGVVGKGKSRSTSTTTVTTTHHFTLNIQLQAGAQKPYWTSWSFGNDWQEAENWRLQICQAAGLETSQQR</sequence>
<keyword evidence="1" id="KW-0812">Transmembrane</keyword>
<keyword evidence="1" id="KW-1133">Transmembrane helix</keyword>
<gene>
    <name evidence="2" type="ORF">FJU30_17060</name>
</gene>
<keyword evidence="3" id="KW-1185">Reference proteome</keyword>
<evidence type="ECO:0000313" key="3">
    <source>
        <dbReference type="Proteomes" id="UP000335415"/>
    </source>
</evidence>
<proteinExistence type="predicted"/>
<dbReference type="RefSeq" id="WP_150436184.1">
    <property type="nucleotide sequence ID" value="NZ_VYKJ01000009.1"/>
</dbReference>
<dbReference type="Proteomes" id="UP000335415">
    <property type="component" value="Unassembled WGS sequence"/>
</dbReference>
<feature type="transmembrane region" description="Helical" evidence="1">
    <location>
        <begin position="68"/>
        <end position="88"/>
    </location>
</feature>
<dbReference type="AlphaFoldDB" id="A0A5J5FWD9"/>
<evidence type="ECO:0000313" key="2">
    <source>
        <dbReference type="EMBL" id="KAA8998125.1"/>
    </source>
</evidence>